<reference evidence="4" key="3">
    <citation type="submission" date="2021-05" db="UniProtKB">
        <authorList>
            <consortium name="EnsemblPlants"/>
        </authorList>
    </citation>
    <scope>IDENTIFICATION</scope>
    <source>
        <strain evidence="4">cv. B73</strain>
    </source>
</reference>
<dbReference type="InterPro" id="IPR028045">
    <property type="entry name" value="HROB"/>
</dbReference>
<reference evidence="4" key="2">
    <citation type="submission" date="2019-07" db="EMBL/GenBank/DDBJ databases">
        <authorList>
            <person name="Seetharam A."/>
            <person name="Woodhouse M."/>
            <person name="Cannon E."/>
        </authorList>
    </citation>
    <scope>NUCLEOTIDE SEQUENCE [LARGE SCALE GENOMIC DNA]</scope>
    <source>
        <strain evidence="4">cv. B73</strain>
    </source>
</reference>
<feature type="region of interest" description="Disordered" evidence="1">
    <location>
        <begin position="47"/>
        <end position="95"/>
    </location>
</feature>
<dbReference type="AlphaFoldDB" id="A0A1D6HWW7"/>
<dbReference type="OrthoDB" id="550780at2759"/>
<evidence type="ECO:0000259" key="2">
    <source>
        <dbReference type="Pfam" id="PF15072"/>
    </source>
</evidence>
<dbReference type="STRING" id="4577.A0A1D6HWW7"/>
<dbReference type="RefSeq" id="NP_001347033.1">
    <property type="nucleotide sequence ID" value="NM_001360104.1"/>
</dbReference>
<name>A0A1D6HWW7_MAIZE</name>
<dbReference type="GeneID" id="100272709"/>
<evidence type="ECO:0000313" key="5">
    <source>
        <dbReference type="Proteomes" id="UP000007305"/>
    </source>
</evidence>
<feature type="domain" description="Homologous recombination OB-fold protein OB-fold" evidence="2">
    <location>
        <begin position="134"/>
        <end position="218"/>
    </location>
</feature>
<dbReference type="Gramene" id="Zm00001eb304630_T001">
    <property type="protein sequence ID" value="Zm00001eb304630_P001"/>
    <property type="gene ID" value="Zm00001eb304630"/>
</dbReference>
<dbReference type="PANTHER" id="PTHR14523">
    <property type="entry name" value="UNCHARACTERIZED PROTEIN C17ORF53 HOMOLOG"/>
    <property type="match status" value="1"/>
</dbReference>
<dbReference type="EMBL" id="CM007650">
    <property type="protein sequence ID" value="ONM52712.1"/>
    <property type="molecule type" value="Genomic_DNA"/>
</dbReference>
<proteinExistence type="predicted"/>
<reference evidence="3 5" key="1">
    <citation type="submission" date="2015-12" db="EMBL/GenBank/DDBJ databases">
        <title>Update maize B73 reference genome by single molecule sequencing technologies.</title>
        <authorList>
            <consortium name="Maize Genome Sequencing Project"/>
            <person name="Ware D."/>
        </authorList>
    </citation>
    <scope>NUCLEOTIDE SEQUENCE [LARGE SCALE GENOMIC DNA]</scope>
    <source>
        <strain evidence="5">cv. B73</strain>
        <tissue evidence="3">Seedling</tissue>
    </source>
</reference>
<dbReference type="InterPro" id="IPR058570">
    <property type="entry name" value="HROB_OB"/>
</dbReference>
<dbReference type="IntAct" id="A0A1D6HWW7">
    <property type="interactions" value="12"/>
</dbReference>
<gene>
    <name evidence="4" type="primary">LOC100272709</name>
    <name evidence="3" type="ORF">ZEAMMB73_Zm00001d019329</name>
</gene>
<dbReference type="Proteomes" id="UP000007305">
    <property type="component" value="Chromosome 7"/>
</dbReference>
<dbReference type="PaxDb" id="4577-GRMZM2G035574_P01"/>
<sequence>MAQLPCPAAAAAANVAAGKEETATWEDALDLDDSDICFVPPPLPYSFDATASQPQQDKPPHSFHHQPHRIPGPTAAVQDTILPRSAPRPPLSSRRGDADFLLPPWLCALQFLGKDRAWERPGIRTIKDNKELIRAPLVAGVVTLCRPNGLGDLFLVLKDPTDSIGASVHKKVLLEENNGHDISIGCAVVFIKVAVFRPSDKLCYLNVTKGKVIKVFSKNCAAPAKQVISPNTSERSQGEDSASNTMMRILGREDMMPSNEMTVTEVSHEHSATPDSTNCTSTWDIYGRFSLGSNKEDKLLVGDPHNKHTSSCSTDGHPQQNLSIPNTIGCFSTPKENVNTSSGSHLKRKKVVSEWTDEQLSELFADY</sequence>
<evidence type="ECO:0000313" key="3">
    <source>
        <dbReference type="EMBL" id="ONM52712.1"/>
    </source>
</evidence>
<evidence type="ECO:0000256" key="1">
    <source>
        <dbReference type="SAM" id="MobiDB-lite"/>
    </source>
</evidence>
<dbReference type="ExpressionAtlas" id="A0A1D6HWW7">
    <property type="expression patterns" value="baseline and differential"/>
</dbReference>
<dbReference type="OMA" id="PNTIGCF"/>
<keyword evidence="5" id="KW-1185">Reference proteome</keyword>
<dbReference type="EnsemblPlants" id="Zm00001eb304630_T001">
    <property type="protein sequence ID" value="Zm00001eb304630_P001"/>
    <property type="gene ID" value="Zm00001eb304630"/>
</dbReference>
<dbReference type="Pfam" id="PF15072">
    <property type="entry name" value="HROB"/>
    <property type="match status" value="1"/>
</dbReference>
<protein>
    <submittedName>
        <fullName evidence="3">Nuclear localized protein 1</fullName>
    </submittedName>
</protein>
<dbReference type="PANTHER" id="PTHR14523:SF1">
    <property type="entry name" value="HOMOLOGOUS RECOMBINATION OB-FOLD PROTEIN"/>
    <property type="match status" value="1"/>
</dbReference>
<accession>A0A1D6HWW7</accession>
<dbReference type="GO" id="GO:0000725">
    <property type="term" value="P:recombinational repair"/>
    <property type="evidence" value="ECO:0007669"/>
    <property type="project" value="InterPro"/>
</dbReference>
<organism evidence="3">
    <name type="scientific">Zea mays</name>
    <name type="common">Maize</name>
    <dbReference type="NCBI Taxonomy" id="4577"/>
    <lineage>
        <taxon>Eukaryota</taxon>
        <taxon>Viridiplantae</taxon>
        <taxon>Streptophyta</taxon>
        <taxon>Embryophyta</taxon>
        <taxon>Tracheophyta</taxon>
        <taxon>Spermatophyta</taxon>
        <taxon>Magnoliopsida</taxon>
        <taxon>Liliopsida</taxon>
        <taxon>Poales</taxon>
        <taxon>Poaceae</taxon>
        <taxon>PACMAD clade</taxon>
        <taxon>Panicoideae</taxon>
        <taxon>Andropogonodae</taxon>
        <taxon>Andropogoneae</taxon>
        <taxon>Tripsacinae</taxon>
        <taxon>Zea</taxon>
    </lineage>
</organism>
<evidence type="ECO:0000313" key="4">
    <source>
        <dbReference type="EnsemblPlants" id="Zm00001eb304630_P001"/>
    </source>
</evidence>
<dbReference type="eggNOG" id="ENOG502RXQD">
    <property type="taxonomic scope" value="Eukaryota"/>
</dbReference>